<feature type="compositionally biased region" description="Basic residues" evidence="1">
    <location>
        <begin position="100"/>
        <end position="109"/>
    </location>
</feature>
<dbReference type="EMBL" id="JAAQHG020000058">
    <property type="protein sequence ID" value="KAL1582236.1"/>
    <property type="molecule type" value="Genomic_DNA"/>
</dbReference>
<evidence type="ECO:0000256" key="1">
    <source>
        <dbReference type="SAM" id="MobiDB-lite"/>
    </source>
</evidence>
<gene>
    <name evidence="2" type="ORF">WHR41_09103</name>
</gene>
<comment type="caution">
    <text evidence="2">The sequence shown here is derived from an EMBL/GenBank/DDBJ whole genome shotgun (WGS) entry which is preliminary data.</text>
</comment>
<feature type="region of interest" description="Disordered" evidence="1">
    <location>
        <begin position="100"/>
        <end position="119"/>
    </location>
</feature>
<reference evidence="2 3" key="1">
    <citation type="journal article" date="2020" name="Microbiol. Resour. Announc.">
        <title>Draft Genome Sequence of a Cladosporium Species Isolated from the Mesophotic Ascidian Didemnum maculosum.</title>
        <authorList>
            <person name="Gioti A."/>
            <person name="Siaperas R."/>
            <person name="Nikolaivits E."/>
            <person name="Le Goff G."/>
            <person name="Ouazzani J."/>
            <person name="Kotoulas G."/>
            <person name="Topakas E."/>
        </authorList>
    </citation>
    <scope>NUCLEOTIDE SEQUENCE [LARGE SCALE GENOMIC DNA]</scope>
    <source>
        <strain evidence="2 3">TM138-S3</strain>
    </source>
</reference>
<dbReference type="RefSeq" id="XP_069225343.1">
    <property type="nucleotide sequence ID" value="XM_069377707.1"/>
</dbReference>
<proteinExistence type="predicted"/>
<dbReference type="AlphaFoldDB" id="A0AB34KEN7"/>
<accession>A0AB34KEN7</accession>
<name>A0AB34KEN7_9PEZI</name>
<evidence type="ECO:0000313" key="2">
    <source>
        <dbReference type="EMBL" id="KAL1582236.1"/>
    </source>
</evidence>
<organism evidence="2 3">
    <name type="scientific">Cladosporium halotolerans</name>
    <dbReference type="NCBI Taxonomy" id="1052096"/>
    <lineage>
        <taxon>Eukaryota</taxon>
        <taxon>Fungi</taxon>
        <taxon>Dikarya</taxon>
        <taxon>Ascomycota</taxon>
        <taxon>Pezizomycotina</taxon>
        <taxon>Dothideomycetes</taxon>
        <taxon>Dothideomycetidae</taxon>
        <taxon>Cladosporiales</taxon>
        <taxon>Cladosporiaceae</taxon>
        <taxon>Cladosporium</taxon>
    </lineage>
</organism>
<feature type="region of interest" description="Disordered" evidence="1">
    <location>
        <begin position="1"/>
        <end position="65"/>
    </location>
</feature>
<feature type="compositionally biased region" description="Basic and acidic residues" evidence="1">
    <location>
        <begin position="29"/>
        <end position="48"/>
    </location>
</feature>
<protein>
    <submittedName>
        <fullName evidence="2">Uncharacterized protein</fullName>
    </submittedName>
</protein>
<evidence type="ECO:0000313" key="3">
    <source>
        <dbReference type="Proteomes" id="UP000803884"/>
    </source>
</evidence>
<dbReference type="GeneID" id="96010545"/>
<dbReference type="Proteomes" id="UP000803884">
    <property type="component" value="Unassembled WGS sequence"/>
</dbReference>
<sequence>MPKATSRPKPTARKDPLSKPPTKESTATNDKDDKTKPDEPNPSKDPKASHLYTDDNPSTTLHGTGFKDAATAHHTLSLIATRSLTYQFQTVNTLFHRARNHPSVKRTRSKTAEDKSESEGPAGILAAIDVFQTWLETTYPASKGALRAGGGFKPLLSKKCVERFLPGLEERGVGKEALEFARLYVSLPRNRRLGNVLVDEGEPGGKDWEVMRYEALDGLVEAGKEEGGSWEEGELWDGEGELSEVHARLVAWGWSPVGERRLERVKG</sequence>
<keyword evidence="3" id="KW-1185">Reference proteome</keyword>